<evidence type="ECO:0000259" key="1">
    <source>
        <dbReference type="Pfam" id="PF06985"/>
    </source>
</evidence>
<dbReference type="PANTHER" id="PTHR33112:SF16">
    <property type="entry name" value="HETEROKARYON INCOMPATIBILITY DOMAIN-CONTAINING PROTEIN"/>
    <property type="match status" value="1"/>
</dbReference>
<dbReference type="Proteomes" id="UP000289323">
    <property type="component" value="Unassembled WGS sequence"/>
</dbReference>
<feature type="domain" description="Heterokaryon incompatibility" evidence="1">
    <location>
        <begin position="53"/>
        <end position="200"/>
    </location>
</feature>
<gene>
    <name evidence="2" type="ORF">TT172_LOCUS7295</name>
</gene>
<sequence>MELARDWLAECSQKHSRCGPVPEAPLPTPVLDLGLGSSDAVRLRELKGHIGRYLCLSYCWGRLEFLKTTRDNFERHKQGINPEELPRTFRDAIMIARALGVRYLWIDALCIIQDDVDDADWKRESATMADIYRRSYLTLAPTWARSAHAGFFSPPEDGGASASIGPVTVHQFRHFPTMRTATAENLVDFPVLTRAWTYQERMLAPRVLHFCRQEILWECRERSRCECGGSKYEEKFRLGAKENIHTVISRHCGWLIQRTWRRMIMECSPLALTYPTDKLPAFGGLAEAMRRRTGQEYLEYLAGLWRDTLILDMCWHRDPRVNPRPSSQTVRRRPTWSWASVDNAVMYQFPLWESGVFPPNLEQYAEVLDAGCSLAGPSPTGPVHDGFVELMCSAIRAYPAGRNPAGWELRVGSAMLRFYLDWGTKLEEDGEYYLIPMLTIRGEHNYHLIATTIRVGSKHSNFLFYGLVVRPNAPDSKEMVRVGLAWEDWISDSDLQEMVSQEKRRVRIV</sequence>
<protein>
    <submittedName>
        <fullName evidence="2">77a0289c-5977-4b4b-aa69-7e20f3972421</fullName>
    </submittedName>
</protein>
<proteinExistence type="predicted"/>
<organism evidence="2 3">
    <name type="scientific">Thermothielavioides terrestris</name>
    <dbReference type="NCBI Taxonomy" id="2587410"/>
    <lineage>
        <taxon>Eukaryota</taxon>
        <taxon>Fungi</taxon>
        <taxon>Dikarya</taxon>
        <taxon>Ascomycota</taxon>
        <taxon>Pezizomycotina</taxon>
        <taxon>Sordariomycetes</taxon>
        <taxon>Sordariomycetidae</taxon>
        <taxon>Sordariales</taxon>
        <taxon>Chaetomiaceae</taxon>
        <taxon>Thermothielavioides</taxon>
    </lineage>
</organism>
<name>A0A446BQU8_9PEZI</name>
<evidence type="ECO:0000313" key="2">
    <source>
        <dbReference type="EMBL" id="SPQ24876.1"/>
    </source>
</evidence>
<dbReference type="InterPro" id="IPR010730">
    <property type="entry name" value="HET"/>
</dbReference>
<evidence type="ECO:0000313" key="3">
    <source>
        <dbReference type="Proteomes" id="UP000289323"/>
    </source>
</evidence>
<accession>A0A446BQU8</accession>
<reference evidence="2 3" key="1">
    <citation type="submission" date="2018-04" db="EMBL/GenBank/DDBJ databases">
        <authorList>
            <person name="Huttner S."/>
            <person name="Dainat J."/>
        </authorList>
    </citation>
    <scope>NUCLEOTIDE SEQUENCE [LARGE SCALE GENOMIC DNA]</scope>
</reference>
<dbReference type="Pfam" id="PF06985">
    <property type="entry name" value="HET"/>
    <property type="match status" value="1"/>
</dbReference>
<dbReference type="AlphaFoldDB" id="A0A446BQU8"/>
<dbReference type="EMBL" id="OUUZ01000013">
    <property type="protein sequence ID" value="SPQ24876.1"/>
    <property type="molecule type" value="Genomic_DNA"/>
</dbReference>
<dbReference type="PANTHER" id="PTHR33112">
    <property type="entry name" value="DOMAIN PROTEIN, PUTATIVE-RELATED"/>
    <property type="match status" value="1"/>
</dbReference>